<evidence type="ECO:0000313" key="2">
    <source>
        <dbReference type="EMBL" id="KAB2932042.1"/>
    </source>
</evidence>
<dbReference type="RefSeq" id="WP_002770235.1">
    <property type="nucleotide sequence ID" value="NZ_JQDG01000013.1"/>
</dbReference>
<gene>
    <name evidence="2" type="ORF">F9K24_12220</name>
</gene>
<comment type="caution">
    <text evidence="2">The sequence shown here is derived from an EMBL/GenBank/DDBJ whole genome shotgun (WGS) entry which is preliminary data.</text>
</comment>
<keyword evidence="1" id="KW-0732">Signal</keyword>
<dbReference type="EMBL" id="WBUI01000011">
    <property type="protein sequence ID" value="KAB2932042.1"/>
    <property type="molecule type" value="Genomic_DNA"/>
</dbReference>
<proteinExistence type="predicted"/>
<name>A0A833H0Y0_9LEPT</name>
<feature type="chain" id="PRO_5032621207" description="Secreted protein" evidence="1">
    <location>
        <begin position="19"/>
        <end position="86"/>
    </location>
</feature>
<protein>
    <recommendedName>
        <fullName evidence="4">Secreted protein</fullName>
    </recommendedName>
</protein>
<evidence type="ECO:0008006" key="4">
    <source>
        <dbReference type="Google" id="ProtNLM"/>
    </source>
</evidence>
<sequence length="86" mass="9572">MRRLSILLLLALTPALMAEEDPCSPIEEVCVEVQGRIFCGRTPEAFSAYGPVVHAEAEKAFKRRQQKCEELRKKKQSAGPLQKAAC</sequence>
<evidence type="ECO:0000313" key="3">
    <source>
        <dbReference type="Proteomes" id="UP000460298"/>
    </source>
</evidence>
<feature type="signal peptide" evidence="1">
    <location>
        <begin position="1"/>
        <end position="18"/>
    </location>
</feature>
<reference evidence="2 3" key="1">
    <citation type="submission" date="2019-10" db="EMBL/GenBank/DDBJ databases">
        <title>Extracellular Electron Transfer in a Candidatus Methanoperedens spp. Enrichment Culture.</title>
        <authorList>
            <person name="Berger S."/>
            <person name="Rangel Shaw D."/>
            <person name="Berben T."/>
            <person name="In 'T Zandt M."/>
            <person name="Frank J."/>
            <person name="Reimann J."/>
            <person name="Jetten M.S.M."/>
            <person name="Welte C.U."/>
        </authorList>
    </citation>
    <scope>NUCLEOTIDE SEQUENCE [LARGE SCALE GENOMIC DNA]</scope>
    <source>
        <strain evidence="2">SB12</strain>
    </source>
</reference>
<dbReference type="AlphaFoldDB" id="A0A833H0Y0"/>
<evidence type="ECO:0000256" key="1">
    <source>
        <dbReference type="SAM" id="SignalP"/>
    </source>
</evidence>
<accession>A0A833H0Y0</accession>
<dbReference type="Proteomes" id="UP000460298">
    <property type="component" value="Unassembled WGS sequence"/>
</dbReference>
<organism evidence="2 3">
    <name type="scientific">Leptonema illini</name>
    <dbReference type="NCBI Taxonomy" id="183"/>
    <lineage>
        <taxon>Bacteria</taxon>
        <taxon>Pseudomonadati</taxon>
        <taxon>Spirochaetota</taxon>
        <taxon>Spirochaetia</taxon>
        <taxon>Leptospirales</taxon>
        <taxon>Leptospiraceae</taxon>
        <taxon>Leptonema</taxon>
    </lineage>
</organism>